<organism evidence="4 5">
    <name type="scientific">Ricinus communis</name>
    <name type="common">Castor bean</name>
    <dbReference type="NCBI Taxonomy" id="3988"/>
    <lineage>
        <taxon>Eukaryota</taxon>
        <taxon>Viridiplantae</taxon>
        <taxon>Streptophyta</taxon>
        <taxon>Embryophyta</taxon>
        <taxon>Tracheophyta</taxon>
        <taxon>Spermatophyta</taxon>
        <taxon>Magnoliopsida</taxon>
        <taxon>eudicotyledons</taxon>
        <taxon>Gunneridae</taxon>
        <taxon>Pentapetalae</taxon>
        <taxon>rosids</taxon>
        <taxon>fabids</taxon>
        <taxon>Malpighiales</taxon>
        <taxon>Euphorbiaceae</taxon>
        <taxon>Acalyphoideae</taxon>
        <taxon>Acalypheae</taxon>
        <taxon>Ricinus</taxon>
    </lineage>
</organism>
<dbReference type="AlphaFoldDB" id="B9STT1"/>
<accession>B9STT1</accession>
<keyword evidence="2" id="KW-0539">Nucleus</keyword>
<comment type="subcellular location">
    <subcellularLocation>
        <location evidence="1">Nucleus</location>
    </subcellularLocation>
</comment>
<dbReference type="PANTHER" id="PTHR46309">
    <property type="entry name" value="PHD FINGER PROTEIN 12"/>
    <property type="match status" value="1"/>
</dbReference>
<feature type="domain" description="Tify" evidence="3">
    <location>
        <begin position="98"/>
        <end position="148"/>
    </location>
</feature>
<evidence type="ECO:0000256" key="1">
    <source>
        <dbReference type="ARBA" id="ARBA00004123"/>
    </source>
</evidence>
<dbReference type="Proteomes" id="UP000008311">
    <property type="component" value="Unassembled WGS sequence"/>
</dbReference>
<dbReference type="GO" id="GO:0003714">
    <property type="term" value="F:transcription corepressor activity"/>
    <property type="evidence" value="ECO:0007669"/>
    <property type="project" value="InterPro"/>
</dbReference>
<evidence type="ECO:0000259" key="3">
    <source>
        <dbReference type="Pfam" id="PF16135"/>
    </source>
</evidence>
<gene>
    <name evidence="4" type="ORF">RCOM_0623600</name>
</gene>
<name>B9STT1_RICCO</name>
<evidence type="ECO:0000256" key="2">
    <source>
        <dbReference type="ARBA" id="ARBA00023242"/>
    </source>
</evidence>
<reference evidence="5" key="1">
    <citation type="journal article" date="2010" name="Nat. Biotechnol.">
        <title>Draft genome sequence of the oilseed species Ricinus communis.</title>
        <authorList>
            <person name="Chan A.P."/>
            <person name="Crabtree J."/>
            <person name="Zhao Q."/>
            <person name="Lorenzi H."/>
            <person name="Orvis J."/>
            <person name="Puiu D."/>
            <person name="Melake-Berhan A."/>
            <person name="Jones K.M."/>
            <person name="Redman J."/>
            <person name="Chen G."/>
            <person name="Cahoon E.B."/>
            <person name="Gedil M."/>
            <person name="Stanke M."/>
            <person name="Haas B.J."/>
            <person name="Wortman J.R."/>
            <person name="Fraser-Liggett C.M."/>
            <person name="Ravel J."/>
            <person name="Rabinowicz P.D."/>
        </authorList>
    </citation>
    <scope>NUCLEOTIDE SEQUENCE [LARGE SCALE GENOMIC DNA]</scope>
    <source>
        <strain evidence="5">cv. Hale</strain>
    </source>
</reference>
<dbReference type="EMBL" id="EQ974134">
    <property type="protein sequence ID" value="EEF32996.1"/>
    <property type="molecule type" value="Genomic_DNA"/>
</dbReference>
<dbReference type="Pfam" id="PF16135">
    <property type="entry name" value="TDBD"/>
    <property type="match status" value="1"/>
</dbReference>
<dbReference type="InterPro" id="IPR032308">
    <property type="entry name" value="TDBD"/>
</dbReference>
<sequence>MESLMLKSFSAQDSWIPKMSRKPSCFVEQKPRSVSEEFQSNMGNRRRSRSFNNRVQQVVVANPSALTILTWLIDNNAVFPREKVYNCSRKGSPPVAQGCIHRGGIKCNCCGKVYTLSGFEFHVSGKCSRSAAKIFLEDGRSLLDCQIQILYNQMKGFAAGTPERLKVSILFPQELLRFDGSAAKTI</sequence>
<keyword evidence="5" id="KW-1185">Reference proteome</keyword>
<dbReference type="InterPro" id="IPR042163">
    <property type="entry name" value="PHF12"/>
</dbReference>
<dbReference type="GO" id="GO:0005634">
    <property type="term" value="C:nucleus"/>
    <property type="evidence" value="ECO:0007669"/>
    <property type="project" value="UniProtKB-SubCell"/>
</dbReference>
<dbReference type="InParanoid" id="B9STT1"/>
<dbReference type="eggNOG" id="ENOG502QTVY">
    <property type="taxonomic scope" value="Eukaryota"/>
</dbReference>
<proteinExistence type="predicted"/>
<dbReference type="STRING" id="3988.B9STT1"/>
<protein>
    <recommendedName>
        <fullName evidence="3">Tify domain-containing protein</fullName>
    </recommendedName>
</protein>
<dbReference type="PANTHER" id="PTHR46309:SF12">
    <property type="entry name" value="GB|AAC80581.1"/>
    <property type="match status" value="1"/>
</dbReference>
<evidence type="ECO:0000313" key="4">
    <source>
        <dbReference type="EMBL" id="EEF32996.1"/>
    </source>
</evidence>
<evidence type="ECO:0000313" key="5">
    <source>
        <dbReference type="Proteomes" id="UP000008311"/>
    </source>
</evidence>